<feature type="region of interest" description="Disordered" evidence="1">
    <location>
        <begin position="289"/>
        <end position="310"/>
    </location>
</feature>
<feature type="region of interest" description="Disordered" evidence="1">
    <location>
        <begin position="932"/>
        <end position="952"/>
    </location>
</feature>
<feature type="compositionally biased region" description="Polar residues" evidence="1">
    <location>
        <begin position="120"/>
        <end position="144"/>
    </location>
</feature>
<feature type="region of interest" description="Disordered" evidence="1">
    <location>
        <begin position="359"/>
        <end position="395"/>
    </location>
</feature>
<comment type="caution">
    <text evidence="2">The sequence shown here is derived from an EMBL/GenBank/DDBJ whole genome shotgun (WGS) entry which is preliminary data.</text>
</comment>
<reference evidence="2 3" key="1">
    <citation type="journal article" date="2021" name="Sci. Rep.">
        <title>Genome sequencing of the multicellular alga Astrephomene provides insights into convergent evolution of germ-soma differentiation.</title>
        <authorList>
            <person name="Yamashita S."/>
            <person name="Yamamoto K."/>
            <person name="Matsuzaki R."/>
            <person name="Suzuki S."/>
            <person name="Yamaguchi H."/>
            <person name="Hirooka S."/>
            <person name="Minakuchi Y."/>
            <person name="Miyagishima S."/>
            <person name="Kawachi M."/>
            <person name="Toyoda A."/>
            <person name="Nozaki H."/>
        </authorList>
    </citation>
    <scope>NUCLEOTIDE SEQUENCE [LARGE SCALE GENOMIC DNA]</scope>
    <source>
        <strain evidence="2 3">NIES-4017</strain>
    </source>
</reference>
<feature type="compositionally biased region" description="Low complexity" evidence="1">
    <location>
        <begin position="359"/>
        <end position="377"/>
    </location>
</feature>
<evidence type="ECO:0000313" key="3">
    <source>
        <dbReference type="Proteomes" id="UP001054857"/>
    </source>
</evidence>
<feature type="region of interest" description="Disordered" evidence="1">
    <location>
        <begin position="36"/>
        <end position="144"/>
    </location>
</feature>
<proteinExistence type="predicted"/>
<evidence type="ECO:0000256" key="1">
    <source>
        <dbReference type="SAM" id="MobiDB-lite"/>
    </source>
</evidence>
<feature type="compositionally biased region" description="Basic and acidic residues" evidence="1">
    <location>
        <begin position="69"/>
        <end position="79"/>
    </location>
</feature>
<sequence length="1142" mass="119378">MLAQQLRQRGFRAVPAPSALVGQNWLKQQDAYFSVESDGKLPSSTPGPSAVPTAANPPDNTGSNTSQIKNDHVTNEHGTKAAPPHPSPATSAALSQLKAKLASQVSASSQAAPPAGQSGTQHQQRPATSRTNASEGRIQQHQAASFQGVPLQLGEAGNPLQSMAALTHNSVQQVEDYTAAPLASDQRLLASLQKLGEAPQQRAATIMQMAAGTAPAPPVLVWAAGEVVSQLQQLLREQLPAAEGDAGELRGQPWYEGALQVARLALASQSQQQPQPQTELQLLRAFAQPPAAPTPAPAAAEAQPAKQQQQSQELSYSVSWEALLALPQLAAVLDAAASRSPALAASLDLTRVRSAVTAAARPPAAADRSAAAAAAGKAGKKQKEQPKQPLQQQQQPWLLPLLRSAASVARSKALEATGLAAKGADVPLNADAALTAIAMGTAAATPAQRAAAVEWLAAASLLQHAEERLGVAGGASGVRKEAVAVLQLLGLPLEPRELPYLDELKVSEEEVRSWLSQLASQLTAAPSTPAAALSVPAHLESRIASARRHLAAAGRALVLASSPDAASTPTPASTPAPAAATAAPTPEATLAWLRAVGAPLVSGLLSGGYDSVRKLQEMVPELREALVLRLLEAGRTSSGTTALAATLYGDAAAAWRTARADVAGVTAAAELLQREAVEAELDYVRERFVPPAPQLPPPPALPTDADLAAAVQALPPQQRQLYDSYYALRPDGSTSGSGEGDAELRRLVADALAAAGEGAVRQAVGGDLQAWLAEARQRLLVLPNPLLALLLRFLRVQVSFTPESAQLQRNKLTALAALVAQQQQRAAAAASTTGSSDDDSDTASSAAARELGQWVRGEGQPGAGGRVPAALSAVLGEASAGEFSSWLQALALSSSSSGSGLSTHELLAQQQMEQDVERYLTMTHDPRLHMPLGAAGPSASSASASRPTSASWSLPELRRGEAAWLEDMRPQLDAYLQAMGYRRLGDAEWGVYRDTALAEWDTGRAAREEKVAAAGQSGFFNPRADEVYLQQLLEENIAPEDPLGPQSRRYLDTLTRNRTWNFAQRKQAVQRLIQLNAHFLRQPPAPADGSPFAPLFAVGGPDPVPKLGPLAPAGQKQLQRRWGALTHGSGAAVEQLQLPEGF</sequence>
<dbReference type="Proteomes" id="UP001054857">
    <property type="component" value="Unassembled WGS sequence"/>
</dbReference>
<evidence type="ECO:0000313" key="2">
    <source>
        <dbReference type="EMBL" id="GFR42119.1"/>
    </source>
</evidence>
<feature type="compositionally biased region" description="Polar residues" evidence="1">
    <location>
        <begin position="58"/>
        <end position="68"/>
    </location>
</feature>
<dbReference type="AlphaFoldDB" id="A0AAD3DHV5"/>
<feature type="compositionally biased region" description="Low complexity" evidence="1">
    <location>
        <begin position="88"/>
        <end position="119"/>
    </location>
</feature>
<feature type="compositionally biased region" description="Low complexity" evidence="1">
    <location>
        <begin position="297"/>
        <end position="310"/>
    </location>
</feature>
<protein>
    <submittedName>
        <fullName evidence="2">Uncharacterized protein</fullName>
    </submittedName>
</protein>
<organism evidence="2 3">
    <name type="scientific">Astrephomene gubernaculifera</name>
    <dbReference type="NCBI Taxonomy" id="47775"/>
    <lineage>
        <taxon>Eukaryota</taxon>
        <taxon>Viridiplantae</taxon>
        <taxon>Chlorophyta</taxon>
        <taxon>core chlorophytes</taxon>
        <taxon>Chlorophyceae</taxon>
        <taxon>CS clade</taxon>
        <taxon>Chlamydomonadales</taxon>
        <taxon>Astrephomenaceae</taxon>
        <taxon>Astrephomene</taxon>
    </lineage>
</organism>
<name>A0AAD3DHV5_9CHLO</name>
<accession>A0AAD3DHV5</accession>
<keyword evidence="3" id="KW-1185">Reference proteome</keyword>
<gene>
    <name evidence="2" type="ORF">Agub_g2962</name>
</gene>
<dbReference type="EMBL" id="BMAR01000002">
    <property type="protein sequence ID" value="GFR42119.1"/>
    <property type="molecule type" value="Genomic_DNA"/>
</dbReference>
<feature type="compositionally biased region" description="Low complexity" evidence="1">
    <location>
        <begin position="934"/>
        <end position="952"/>
    </location>
</feature>